<sequence>MPAASERPTPVSPTLAVVAAWLVPGLAHLLLGRKQRAAVFALVVVVSFVVGILCQGELILPKPGDPLSYFATLATLGNGVLFFVAKFLGLGDGVPTAVTYEYGNAFLLTAGVMNLLLMLDAYDIAVGKKEW</sequence>
<dbReference type="EMBL" id="DSMR01000458">
    <property type="protein sequence ID" value="HET47758.1"/>
    <property type="molecule type" value="Genomic_DNA"/>
</dbReference>
<dbReference type="AlphaFoldDB" id="A0A062XWM3"/>
<evidence type="ECO:0000259" key="2">
    <source>
        <dbReference type="Pfam" id="PF20382"/>
    </source>
</evidence>
<feature type="transmembrane region" description="Helical" evidence="1">
    <location>
        <begin position="12"/>
        <end position="31"/>
    </location>
</feature>
<evidence type="ECO:0000313" key="4">
    <source>
        <dbReference type="EMBL" id="HET47758.1"/>
    </source>
</evidence>
<keyword evidence="6" id="KW-1185">Reference proteome</keyword>
<organism evidence="5 6">
    <name type="scientific">Thermoanaerobaculum aquaticum</name>
    <dbReference type="NCBI Taxonomy" id="1312852"/>
    <lineage>
        <taxon>Bacteria</taxon>
        <taxon>Pseudomonadati</taxon>
        <taxon>Acidobacteriota</taxon>
        <taxon>Thermoanaerobaculia</taxon>
        <taxon>Thermoanaerobaculales</taxon>
        <taxon>Thermoanaerobaculaceae</taxon>
        <taxon>Thermoanaerobaculum</taxon>
    </lineage>
</organism>
<feature type="transmembrane region" description="Helical" evidence="1">
    <location>
        <begin position="37"/>
        <end position="60"/>
    </location>
</feature>
<gene>
    <name evidence="5" type="ORF">EG19_02280</name>
    <name evidence="3" type="ORF">ENP06_00720</name>
    <name evidence="4" type="ORF">ENQ31_06300</name>
</gene>
<keyword evidence="1" id="KW-1133">Transmembrane helix</keyword>
<reference evidence="5 6" key="1">
    <citation type="submission" date="2014-04" db="EMBL/GenBank/DDBJ databases">
        <title>The Genome Sequence of Thermoanaerobaculum aquaticum MP-01, The First Cultivated Group 23 Acidobacterium.</title>
        <authorList>
            <person name="Stamps B.W."/>
            <person name="Losey N.A."/>
            <person name="Lawson P.A."/>
            <person name="Stevenson B.S."/>
        </authorList>
    </citation>
    <scope>NUCLEOTIDE SEQUENCE [LARGE SCALE GENOMIC DNA]</scope>
    <source>
        <strain evidence="5 6">MP-01</strain>
    </source>
</reference>
<reference evidence="3" key="2">
    <citation type="journal article" date="2020" name="mSystems">
        <title>Genome- and Community-Level Interaction Insights into Carbon Utilization and Element Cycling Functions of Hydrothermarchaeota in Hydrothermal Sediment.</title>
        <authorList>
            <person name="Zhou Z."/>
            <person name="Liu Y."/>
            <person name="Xu W."/>
            <person name="Pan J."/>
            <person name="Luo Z.H."/>
            <person name="Li M."/>
        </authorList>
    </citation>
    <scope>NUCLEOTIDE SEQUENCE [LARGE SCALE GENOMIC DNA]</scope>
    <source>
        <strain evidence="3">SpSt-186</strain>
        <strain evidence="4">SpSt-299</strain>
    </source>
</reference>
<evidence type="ECO:0000313" key="6">
    <source>
        <dbReference type="Proteomes" id="UP000027284"/>
    </source>
</evidence>
<protein>
    <recommendedName>
        <fullName evidence="2">DUF6677 domain-containing protein</fullName>
    </recommendedName>
</protein>
<dbReference type="Proteomes" id="UP000027284">
    <property type="component" value="Unassembled WGS sequence"/>
</dbReference>
<feature type="domain" description="DUF6677" evidence="2">
    <location>
        <begin position="15"/>
        <end position="129"/>
    </location>
</feature>
<dbReference type="STRING" id="1312852.EG19_02280"/>
<evidence type="ECO:0000313" key="3">
    <source>
        <dbReference type="EMBL" id="HEQ87918.1"/>
    </source>
</evidence>
<feature type="transmembrane region" description="Helical" evidence="1">
    <location>
        <begin position="67"/>
        <end position="85"/>
    </location>
</feature>
<keyword evidence="1" id="KW-0812">Transmembrane</keyword>
<dbReference type="EMBL" id="JMFG01000016">
    <property type="protein sequence ID" value="KDA53819.1"/>
    <property type="molecule type" value="Genomic_DNA"/>
</dbReference>
<accession>A0A062XWM3</accession>
<keyword evidence="1" id="KW-0472">Membrane</keyword>
<comment type="caution">
    <text evidence="5">The sequence shown here is derived from an EMBL/GenBank/DDBJ whole genome shotgun (WGS) entry which is preliminary data.</text>
</comment>
<feature type="transmembrane region" description="Helical" evidence="1">
    <location>
        <begin position="105"/>
        <end position="125"/>
    </location>
</feature>
<name>A0A062XWM3_9BACT</name>
<dbReference type="RefSeq" id="WP_038048779.1">
    <property type="nucleotide sequence ID" value="NZ_JMFG01000016.1"/>
</dbReference>
<proteinExistence type="predicted"/>
<dbReference type="EMBL" id="DSHW01000054">
    <property type="protein sequence ID" value="HEQ87918.1"/>
    <property type="molecule type" value="Genomic_DNA"/>
</dbReference>
<evidence type="ECO:0000313" key="5">
    <source>
        <dbReference type="EMBL" id="KDA53819.1"/>
    </source>
</evidence>
<evidence type="ECO:0000256" key="1">
    <source>
        <dbReference type="SAM" id="Phobius"/>
    </source>
</evidence>
<dbReference type="OrthoDB" id="129797at2"/>
<dbReference type="InterPro" id="IPR046499">
    <property type="entry name" value="DUF6677"/>
</dbReference>
<dbReference type="Pfam" id="PF20382">
    <property type="entry name" value="DUF6677"/>
    <property type="match status" value="1"/>
</dbReference>